<feature type="binding site" evidence="17">
    <location>
        <position position="164"/>
    </location>
    <ligand>
        <name>FAD</name>
        <dbReference type="ChEBI" id="CHEBI:57692"/>
    </ligand>
</feature>
<keyword evidence="12 19" id="KW-0472">Membrane</keyword>
<evidence type="ECO:0000256" key="5">
    <source>
        <dbReference type="ARBA" id="ARBA00022448"/>
    </source>
</evidence>
<dbReference type="PIRSF" id="PIRSF017205">
    <property type="entry name" value="ERO1"/>
    <property type="match status" value="1"/>
</dbReference>
<dbReference type="PANTHER" id="PTHR12613:SF0">
    <property type="entry name" value="ERO1-LIKE PROTEIN"/>
    <property type="match status" value="1"/>
</dbReference>
<dbReference type="GO" id="GO:0034975">
    <property type="term" value="P:protein folding in endoplasmic reticulum"/>
    <property type="evidence" value="ECO:0007669"/>
    <property type="project" value="InterPro"/>
</dbReference>
<comment type="cofactor">
    <cofactor evidence="1 17">
        <name>FAD</name>
        <dbReference type="ChEBI" id="CHEBI:57692"/>
    </cofactor>
</comment>
<evidence type="ECO:0000256" key="15">
    <source>
        <dbReference type="ARBA" id="ARBA00023284"/>
    </source>
</evidence>
<dbReference type="InterPro" id="IPR037192">
    <property type="entry name" value="ERO1-like_sf"/>
</dbReference>
<evidence type="ECO:0000256" key="3">
    <source>
        <dbReference type="ARBA" id="ARBA00008277"/>
    </source>
</evidence>
<dbReference type="GO" id="GO:0016972">
    <property type="term" value="F:thiol oxidase activity"/>
    <property type="evidence" value="ECO:0007669"/>
    <property type="project" value="InterPro"/>
</dbReference>
<dbReference type="SUPFAM" id="SSF110019">
    <property type="entry name" value="ERO1-like"/>
    <property type="match status" value="1"/>
</dbReference>
<keyword evidence="13 18" id="KW-1015">Disulfide bond</keyword>
<comment type="subcellular location">
    <subcellularLocation>
        <location evidence="2">Endoplasmic reticulum membrane</location>
        <topology evidence="2">Peripheral membrane protein</topology>
        <orientation evidence="2">Lumenal side</orientation>
    </subcellularLocation>
</comment>
<keyword evidence="9 17" id="KW-0274">FAD</keyword>
<evidence type="ECO:0000256" key="2">
    <source>
        <dbReference type="ARBA" id="ARBA00004367"/>
    </source>
</evidence>
<feature type="transmembrane region" description="Helical" evidence="19">
    <location>
        <begin position="440"/>
        <end position="458"/>
    </location>
</feature>
<feature type="binding site" evidence="17">
    <location>
        <position position="195"/>
    </location>
    <ligand>
        <name>FAD</name>
        <dbReference type="ChEBI" id="CHEBI:57692"/>
    </ligand>
</feature>
<feature type="binding site" evidence="17">
    <location>
        <position position="225"/>
    </location>
    <ligand>
        <name>FAD</name>
        <dbReference type="ChEBI" id="CHEBI:57692"/>
    </ligand>
</feature>
<accession>A0A152A1H7</accession>
<evidence type="ECO:0000256" key="16">
    <source>
        <dbReference type="PIRSR" id="PIRSR017205-1"/>
    </source>
</evidence>
<feature type="disulfide bond" description="Redox-active" evidence="18">
    <location>
        <begin position="85"/>
        <end position="90"/>
    </location>
</feature>
<proteinExistence type="inferred from homology"/>
<dbReference type="OrthoDB" id="269384at2759"/>
<dbReference type="GO" id="GO:0005789">
    <property type="term" value="C:endoplasmic reticulum membrane"/>
    <property type="evidence" value="ECO:0007669"/>
    <property type="project" value="UniProtKB-SubCell"/>
</dbReference>
<dbReference type="EMBL" id="LODT01000019">
    <property type="protein sequence ID" value="KYQ99966.1"/>
    <property type="molecule type" value="Genomic_DNA"/>
</dbReference>
<feature type="active site" description="Nucleophile" evidence="16">
    <location>
        <position position="324"/>
    </location>
</feature>
<evidence type="ECO:0000313" key="21">
    <source>
        <dbReference type="Proteomes" id="UP000076078"/>
    </source>
</evidence>
<evidence type="ECO:0000313" key="20">
    <source>
        <dbReference type="EMBL" id="KYQ99966.1"/>
    </source>
</evidence>
<protein>
    <recommendedName>
        <fullName evidence="22">Endoplasmic reticulum oxidoreductin 1</fullName>
    </recommendedName>
</protein>
<dbReference type="PANTHER" id="PTHR12613">
    <property type="entry name" value="ERO1-RELATED"/>
    <property type="match status" value="1"/>
</dbReference>
<sequence length="484" mass="56346">MNSLKVTLYLSLSILFIYFSFIASDTLIKPKDIIDDCCCKKSTIDNSNEKEINNILNQIVKTRFFRYFRVNLQAECPFWVVSQLCGLEGCGVCECDDNEIPLPWRQEDSSDKVDLSPPPPGFTKWKDKRDDMWVVVAGADSDMSYVNLQMSQESNSGYDGNSVWRSIYHENCFTRPLDQMCFEERVFYRLISGLHSSISTHIALYYHQDKKTMEWEHNSQLFKQRFENHPDRIENLYFTFLFLLRSVGKISNLLTDYQFNTGNAQEDHETYQLVQQLLQSKLMCSPNFDESLLFKDSYSDRVSLVNQFKEHFQNISLILNCVTCEKCKLYGKMQTLGLGTALKILFEQDQVQSLQRNEIIALINTLRQLSNSIHGIEKLKTPYHKEYKLTYLLKSLLLNLYQKLLYYINNSNNNNNNIDDNNNSSPFSINNKKSQSRQTVVLIIISLVFILISSVYLFKKTKSKLLSTHLKNKIPNNAKNKKSK</sequence>
<evidence type="ECO:0000256" key="1">
    <source>
        <dbReference type="ARBA" id="ARBA00001974"/>
    </source>
</evidence>
<feature type="binding site" evidence="17">
    <location>
        <position position="192"/>
    </location>
    <ligand>
        <name>FAD</name>
        <dbReference type="ChEBI" id="CHEBI:57692"/>
    </ligand>
</feature>
<dbReference type="AlphaFoldDB" id="A0A152A1H7"/>
<evidence type="ECO:0000256" key="9">
    <source>
        <dbReference type="ARBA" id="ARBA00022827"/>
    </source>
</evidence>
<evidence type="ECO:0000256" key="7">
    <source>
        <dbReference type="ARBA" id="ARBA00022729"/>
    </source>
</evidence>
<evidence type="ECO:0000256" key="10">
    <source>
        <dbReference type="ARBA" id="ARBA00022982"/>
    </source>
</evidence>
<gene>
    <name evidence="20" type="ORF">DLAC_03555</name>
</gene>
<keyword evidence="14" id="KW-0325">Glycoprotein</keyword>
<dbReference type="Pfam" id="PF04137">
    <property type="entry name" value="ERO1"/>
    <property type="match status" value="1"/>
</dbReference>
<evidence type="ECO:0000256" key="6">
    <source>
        <dbReference type="ARBA" id="ARBA00022630"/>
    </source>
</evidence>
<dbReference type="Proteomes" id="UP000076078">
    <property type="component" value="Unassembled WGS sequence"/>
</dbReference>
<dbReference type="GO" id="GO:0071949">
    <property type="term" value="F:FAD binding"/>
    <property type="evidence" value="ECO:0007669"/>
    <property type="project" value="InterPro"/>
</dbReference>
<reference evidence="20 21" key="1">
    <citation type="submission" date="2015-12" db="EMBL/GenBank/DDBJ databases">
        <title>Dictyostelia acquired genes for synthesis and detection of signals that induce cell-type specialization by lateral gene transfer from prokaryotes.</title>
        <authorList>
            <person name="Gloeckner G."/>
            <person name="Schaap P."/>
        </authorList>
    </citation>
    <scope>NUCLEOTIDE SEQUENCE [LARGE SCALE GENOMIC DNA]</scope>
    <source>
        <strain evidence="20 21">TK</strain>
    </source>
</reference>
<keyword evidence="5" id="KW-0813">Transport</keyword>
<evidence type="ECO:0008006" key="22">
    <source>
        <dbReference type="Google" id="ProtNLM"/>
    </source>
</evidence>
<dbReference type="OMA" id="CYKDRLH"/>
<feature type="disulfide bond" description="Redox-active" evidence="18">
    <location>
        <begin position="324"/>
        <end position="327"/>
    </location>
</feature>
<keyword evidence="11" id="KW-0560">Oxidoreductase</keyword>
<keyword evidence="15" id="KW-0676">Redox-active center</keyword>
<evidence type="ECO:0000256" key="11">
    <source>
        <dbReference type="ARBA" id="ARBA00023002"/>
    </source>
</evidence>
<keyword evidence="10" id="KW-0249">Electron transport</keyword>
<name>A0A152A1H7_TIELA</name>
<dbReference type="InParanoid" id="A0A152A1H7"/>
<keyword evidence="6" id="KW-0285">Flavoprotein</keyword>
<comment type="subunit">
    <text evidence="4">May function both as a monomer and a homodimer.</text>
</comment>
<keyword evidence="8" id="KW-0256">Endoplasmic reticulum</keyword>
<evidence type="ECO:0000256" key="12">
    <source>
        <dbReference type="ARBA" id="ARBA00023136"/>
    </source>
</evidence>
<evidence type="ECO:0000256" key="8">
    <source>
        <dbReference type="ARBA" id="ARBA00022824"/>
    </source>
</evidence>
<evidence type="ECO:0000256" key="17">
    <source>
        <dbReference type="PIRSR" id="PIRSR017205-2"/>
    </source>
</evidence>
<comment type="similarity">
    <text evidence="3">Belongs to the EROs family.</text>
</comment>
<dbReference type="FunCoup" id="A0A152A1H7">
    <property type="interactions" value="540"/>
</dbReference>
<evidence type="ECO:0000256" key="19">
    <source>
        <dbReference type="SAM" id="Phobius"/>
    </source>
</evidence>
<comment type="caution">
    <text evidence="20">The sequence shown here is derived from an EMBL/GenBank/DDBJ whole genome shotgun (WGS) entry which is preliminary data.</text>
</comment>
<dbReference type="GO" id="GO:0015035">
    <property type="term" value="F:protein-disulfide reductase activity"/>
    <property type="evidence" value="ECO:0007669"/>
    <property type="project" value="InterPro"/>
</dbReference>
<keyword evidence="19" id="KW-0812">Transmembrane</keyword>
<evidence type="ECO:0000256" key="13">
    <source>
        <dbReference type="ARBA" id="ARBA00023157"/>
    </source>
</evidence>
<evidence type="ECO:0000256" key="4">
    <source>
        <dbReference type="ARBA" id="ARBA00011802"/>
    </source>
</evidence>
<dbReference type="InterPro" id="IPR007266">
    <property type="entry name" value="Ero1"/>
</dbReference>
<evidence type="ECO:0000256" key="14">
    <source>
        <dbReference type="ARBA" id="ARBA00023180"/>
    </source>
</evidence>
<organism evidence="20 21">
    <name type="scientific">Tieghemostelium lacteum</name>
    <name type="common">Slime mold</name>
    <name type="synonym">Dictyostelium lacteum</name>
    <dbReference type="NCBI Taxonomy" id="361077"/>
    <lineage>
        <taxon>Eukaryota</taxon>
        <taxon>Amoebozoa</taxon>
        <taxon>Evosea</taxon>
        <taxon>Eumycetozoa</taxon>
        <taxon>Dictyostelia</taxon>
        <taxon>Dictyosteliales</taxon>
        <taxon>Raperosteliaceae</taxon>
        <taxon>Tieghemostelium</taxon>
    </lineage>
</organism>
<keyword evidence="7" id="KW-0732">Signal</keyword>
<dbReference type="STRING" id="361077.A0A152A1H7"/>
<keyword evidence="21" id="KW-1185">Reference proteome</keyword>
<feature type="active site" evidence="16">
    <location>
        <position position="327"/>
    </location>
</feature>
<keyword evidence="19" id="KW-1133">Transmembrane helix</keyword>
<evidence type="ECO:0000256" key="18">
    <source>
        <dbReference type="PIRSR" id="PIRSR017205-3"/>
    </source>
</evidence>